<dbReference type="EMBL" id="KE524854">
    <property type="protein sequence ID" value="KFB37824.1"/>
    <property type="molecule type" value="Genomic_DNA"/>
</dbReference>
<dbReference type="EMBL" id="ATLV01013372">
    <property type="status" value="NOT_ANNOTATED_CDS"/>
    <property type="molecule type" value="Genomic_DNA"/>
</dbReference>
<accession>A0A084VIN0</accession>
<dbReference type="VEuPathDB" id="VectorBase:ASIC004992"/>
<sequence length="104" mass="11260">MALTESAPCVHFCGGSNRSVVVRIPPVGRIRGHLRFLLAFCARRRKGHRVPAVISGWLRAIRAASVAIRCPPGSERSGEDKSINYRASALEVASPTIAPPQAFR</sequence>
<proteinExistence type="predicted"/>
<protein>
    <submittedName>
        <fullName evidence="1 2">Kinesin motor domain-containing protein</fullName>
    </submittedName>
</protein>
<dbReference type="EnsemblMetazoa" id="ASIC004992-RA">
    <property type="protein sequence ID" value="ASIC004992-PA"/>
    <property type="gene ID" value="ASIC004992"/>
</dbReference>
<evidence type="ECO:0000313" key="3">
    <source>
        <dbReference type="Proteomes" id="UP000030765"/>
    </source>
</evidence>
<name>A0A084VIN0_ANOSI</name>
<evidence type="ECO:0000313" key="2">
    <source>
        <dbReference type="EnsemblMetazoa" id="ASIC004992-PA"/>
    </source>
</evidence>
<organism evidence="1">
    <name type="scientific">Anopheles sinensis</name>
    <name type="common">Mosquito</name>
    <dbReference type="NCBI Taxonomy" id="74873"/>
    <lineage>
        <taxon>Eukaryota</taxon>
        <taxon>Metazoa</taxon>
        <taxon>Ecdysozoa</taxon>
        <taxon>Arthropoda</taxon>
        <taxon>Hexapoda</taxon>
        <taxon>Insecta</taxon>
        <taxon>Pterygota</taxon>
        <taxon>Neoptera</taxon>
        <taxon>Endopterygota</taxon>
        <taxon>Diptera</taxon>
        <taxon>Nematocera</taxon>
        <taxon>Culicoidea</taxon>
        <taxon>Culicidae</taxon>
        <taxon>Anophelinae</taxon>
        <taxon>Anopheles</taxon>
    </lineage>
</organism>
<reference evidence="1 3" key="1">
    <citation type="journal article" date="2014" name="BMC Genomics">
        <title>Genome sequence of Anopheles sinensis provides insight into genetics basis of mosquito competence for malaria parasites.</title>
        <authorList>
            <person name="Zhou D."/>
            <person name="Zhang D."/>
            <person name="Ding G."/>
            <person name="Shi L."/>
            <person name="Hou Q."/>
            <person name="Ye Y."/>
            <person name="Xu Y."/>
            <person name="Zhou H."/>
            <person name="Xiong C."/>
            <person name="Li S."/>
            <person name="Yu J."/>
            <person name="Hong S."/>
            <person name="Yu X."/>
            <person name="Zou P."/>
            <person name="Chen C."/>
            <person name="Chang X."/>
            <person name="Wang W."/>
            <person name="Lv Y."/>
            <person name="Sun Y."/>
            <person name="Ma L."/>
            <person name="Shen B."/>
            <person name="Zhu C."/>
        </authorList>
    </citation>
    <scope>NUCLEOTIDE SEQUENCE [LARGE SCALE GENOMIC DNA]</scope>
</reference>
<dbReference type="AlphaFoldDB" id="A0A084VIN0"/>
<keyword evidence="3" id="KW-1185">Reference proteome</keyword>
<gene>
    <name evidence="1" type="ORF">ZHAS_00004992</name>
</gene>
<reference evidence="2" key="2">
    <citation type="submission" date="2020-05" db="UniProtKB">
        <authorList>
            <consortium name="EnsemblMetazoa"/>
        </authorList>
    </citation>
    <scope>IDENTIFICATION</scope>
</reference>
<dbReference type="Proteomes" id="UP000030765">
    <property type="component" value="Unassembled WGS sequence"/>
</dbReference>
<evidence type="ECO:0000313" key="1">
    <source>
        <dbReference type="EMBL" id="KFB37824.1"/>
    </source>
</evidence>